<comment type="similarity">
    <text evidence="1">Belongs to the JMJD6 family.</text>
</comment>
<proteinExistence type="inferred from homology"/>
<dbReference type="GO" id="GO:0043565">
    <property type="term" value="F:sequence-specific DNA binding"/>
    <property type="evidence" value="ECO:0007669"/>
    <property type="project" value="TreeGrafter"/>
</dbReference>
<dbReference type="InterPro" id="IPR050910">
    <property type="entry name" value="JMJD6_ArgDemeth/LysHydrox"/>
</dbReference>
<dbReference type="VEuPathDB" id="HostDB:GeneID_118658352"/>
<feature type="region of interest" description="Disordered" evidence="4">
    <location>
        <begin position="1"/>
        <end position="35"/>
    </location>
</feature>
<evidence type="ECO:0000313" key="7">
    <source>
        <dbReference type="Proteomes" id="UP000527355"/>
    </source>
</evidence>
<dbReference type="SUPFAM" id="SSF51197">
    <property type="entry name" value="Clavaminate synthase-like"/>
    <property type="match status" value="1"/>
</dbReference>
<accession>A0A7J7XGZ0</accession>
<evidence type="ECO:0000256" key="4">
    <source>
        <dbReference type="SAM" id="MobiDB-lite"/>
    </source>
</evidence>
<feature type="compositionally biased region" description="Basic and acidic residues" evidence="4">
    <location>
        <begin position="10"/>
        <end position="19"/>
    </location>
</feature>
<reference evidence="6 7" key="1">
    <citation type="journal article" date="2020" name="Nature">
        <title>Six reference-quality genomes reveal evolution of bat adaptations.</title>
        <authorList>
            <person name="Jebb D."/>
            <person name="Huang Z."/>
            <person name="Pippel M."/>
            <person name="Hughes G.M."/>
            <person name="Lavrichenko K."/>
            <person name="Devanna P."/>
            <person name="Winkler S."/>
            <person name="Jermiin L.S."/>
            <person name="Skirmuntt E.C."/>
            <person name="Katzourakis A."/>
            <person name="Burkitt-Gray L."/>
            <person name="Ray D.A."/>
            <person name="Sullivan K.A.M."/>
            <person name="Roscito J.G."/>
            <person name="Kirilenko B.M."/>
            <person name="Davalos L.M."/>
            <person name="Corthals A.P."/>
            <person name="Power M.L."/>
            <person name="Jones G."/>
            <person name="Ransome R.D."/>
            <person name="Dechmann D.K.N."/>
            <person name="Locatelli A.G."/>
            <person name="Puechmaille S.J."/>
            <person name="Fedrigo O."/>
            <person name="Jarvis E.D."/>
            <person name="Hiller M."/>
            <person name="Vernes S.C."/>
            <person name="Myers E.W."/>
            <person name="Teeling E.C."/>
        </authorList>
    </citation>
    <scope>NUCLEOTIDE SEQUENCE [LARGE SCALE GENOMIC DNA]</scope>
    <source>
        <strain evidence="6">MMyoMyo1</strain>
        <tissue evidence="6">Flight muscle</tissue>
    </source>
</reference>
<dbReference type="GO" id="GO:0045905">
    <property type="term" value="P:positive regulation of translational termination"/>
    <property type="evidence" value="ECO:0007669"/>
    <property type="project" value="TreeGrafter"/>
</dbReference>
<gene>
    <name evidence="6" type="ORF">mMyoMyo1_007064</name>
</gene>
<dbReference type="PROSITE" id="PS51184">
    <property type="entry name" value="JMJC"/>
    <property type="match status" value="1"/>
</dbReference>
<keyword evidence="7" id="KW-1185">Reference proteome</keyword>
<dbReference type="Gene3D" id="2.60.120.650">
    <property type="entry name" value="Cupin"/>
    <property type="match status" value="1"/>
</dbReference>
<dbReference type="SMART" id="SM00558">
    <property type="entry name" value="JmjC"/>
    <property type="match status" value="1"/>
</dbReference>
<dbReference type="GO" id="GO:0005634">
    <property type="term" value="C:nucleus"/>
    <property type="evidence" value="ECO:0007669"/>
    <property type="project" value="TreeGrafter"/>
</dbReference>
<sequence>MQSLAWHGQGDARVRREPFPRPPGASPQQGLPDPGPRGLYREARLLFLHGLLQELPAPQRALCFLQRLHRGLGQQEALGDTQWEARLRLPASELWSPFHADIFRSFSWSVNICGRKKWFFFPPGQEEALRDCHGGLPYDVTAPEFLDSHLHPVLEVTQEAGEMVFVPSGWHHQVHNLVGRTLSPSTITGSMAVTWPTCGISCSRSCVPCSKKSASGGTPCQTGTTTARSS</sequence>
<evidence type="ECO:0000256" key="3">
    <source>
        <dbReference type="ARBA" id="ARBA00082904"/>
    </source>
</evidence>
<protein>
    <recommendedName>
        <fullName evidence="3">Jumonji domain-containing protein 4</fullName>
    </recommendedName>
</protein>
<comment type="caution">
    <text evidence="6">The sequence shown here is derived from an EMBL/GenBank/DDBJ whole genome shotgun (WGS) entry which is preliminary data.</text>
</comment>
<dbReference type="EMBL" id="JABWUV010000006">
    <property type="protein sequence ID" value="KAF6348892.1"/>
    <property type="molecule type" value="Genomic_DNA"/>
</dbReference>
<dbReference type="Pfam" id="PF02373">
    <property type="entry name" value="JmjC"/>
    <property type="match status" value="1"/>
</dbReference>
<dbReference type="AlphaFoldDB" id="A0A7J7XGZ0"/>
<dbReference type="PANTHER" id="PTHR12480">
    <property type="entry name" value="ARGININE DEMETHYLASE AND LYSYL-HYDROXYLASE JMJD"/>
    <property type="match status" value="1"/>
</dbReference>
<name>A0A7J7XGZ0_MYOMY</name>
<dbReference type="Proteomes" id="UP000527355">
    <property type="component" value="Unassembled WGS sequence"/>
</dbReference>
<dbReference type="PANTHER" id="PTHR12480:SF6">
    <property type="entry name" value="2-OXOGLUTARATE AND IRON-DEPENDENT OXYGENASE JMJD4"/>
    <property type="match status" value="1"/>
</dbReference>
<dbReference type="GO" id="GO:0005737">
    <property type="term" value="C:cytoplasm"/>
    <property type="evidence" value="ECO:0007669"/>
    <property type="project" value="TreeGrafter"/>
</dbReference>
<organism evidence="6 7">
    <name type="scientific">Myotis myotis</name>
    <name type="common">Greater mouse-eared bat</name>
    <name type="synonym">Vespertilio myotis</name>
    <dbReference type="NCBI Taxonomy" id="51298"/>
    <lineage>
        <taxon>Eukaryota</taxon>
        <taxon>Metazoa</taxon>
        <taxon>Chordata</taxon>
        <taxon>Craniata</taxon>
        <taxon>Vertebrata</taxon>
        <taxon>Euteleostomi</taxon>
        <taxon>Mammalia</taxon>
        <taxon>Eutheria</taxon>
        <taxon>Laurasiatheria</taxon>
        <taxon>Chiroptera</taxon>
        <taxon>Yangochiroptera</taxon>
        <taxon>Vespertilionidae</taxon>
        <taxon>Myotis</taxon>
    </lineage>
</organism>
<feature type="compositionally biased region" description="Polar residues" evidence="4">
    <location>
        <begin position="212"/>
        <end position="230"/>
    </location>
</feature>
<evidence type="ECO:0000259" key="5">
    <source>
        <dbReference type="PROSITE" id="PS51184"/>
    </source>
</evidence>
<feature type="region of interest" description="Disordered" evidence="4">
    <location>
        <begin position="211"/>
        <end position="230"/>
    </location>
</feature>
<evidence type="ECO:0000256" key="1">
    <source>
        <dbReference type="ARBA" id="ARBA00038068"/>
    </source>
</evidence>
<evidence type="ECO:0000313" key="6">
    <source>
        <dbReference type="EMBL" id="KAF6348892.1"/>
    </source>
</evidence>
<dbReference type="InterPro" id="IPR003347">
    <property type="entry name" value="JmjC_dom"/>
</dbReference>
<dbReference type="GO" id="GO:0016706">
    <property type="term" value="F:2-oxoglutarate-dependent dioxygenase activity"/>
    <property type="evidence" value="ECO:0007669"/>
    <property type="project" value="TreeGrafter"/>
</dbReference>
<feature type="domain" description="JmjC" evidence="5">
    <location>
        <begin position="31"/>
        <end position="214"/>
    </location>
</feature>
<evidence type="ECO:0000256" key="2">
    <source>
        <dbReference type="ARBA" id="ARBA00047762"/>
    </source>
</evidence>
<comment type="catalytic activity">
    <reaction evidence="2">
        <text>L-lysyl-[protein] + 2-oxoglutarate + O2 = 4-hydroxy-L-lysyl-[protein] + succinate + CO2</text>
        <dbReference type="Rhea" id="RHEA:57156"/>
        <dbReference type="Rhea" id="RHEA-COMP:9752"/>
        <dbReference type="Rhea" id="RHEA-COMP:15084"/>
        <dbReference type="ChEBI" id="CHEBI:15379"/>
        <dbReference type="ChEBI" id="CHEBI:16526"/>
        <dbReference type="ChEBI" id="CHEBI:16810"/>
        <dbReference type="ChEBI" id="CHEBI:29969"/>
        <dbReference type="ChEBI" id="CHEBI:30031"/>
        <dbReference type="ChEBI" id="CHEBI:141495"/>
    </reaction>
</comment>